<reference evidence="1" key="1">
    <citation type="submission" date="2014-09" db="EMBL/GenBank/DDBJ databases">
        <authorList>
            <person name="Magalhaes I.L.F."/>
            <person name="Oliveira U."/>
            <person name="Santos F.R."/>
            <person name="Vidigal T.H.D.A."/>
            <person name="Brescovit A.D."/>
            <person name="Santos A.J."/>
        </authorList>
    </citation>
    <scope>NUCLEOTIDE SEQUENCE</scope>
    <source>
        <tissue evidence="1">Shoot tissue taken approximately 20 cm above the soil surface</tissue>
    </source>
</reference>
<sequence>MNAWNLDDNQRNRGLQGVHSVAPFLIHHLTWYSRSSAAKYKGG</sequence>
<evidence type="ECO:0000313" key="1">
    <source>
        <dbReference type="EMBL" id="JAE38382.1"/>
    </source>
</evidence>
<organism evidence="1">
    <name type="scientific">Arundo donax</name>
    <name type="common">Giant reed</name>
    <name type="synonym">Donax arundinaceus</name>
    <dbReference type="NCBI Taxonomy" id="35708"/>
    <lineage>
        <taxon>Eukaryota</taxon>
        <taxon>Viridiplantae</taxon>
        <taxon>Streptophyta</taxon>
        <taxon>Embryophyta</taxon>
        <taxon>Tracheophyta</taxon>
        <taxon>Spermatophyta</taxon>
        <taxon>Magnoliopsida</taxon>
        <taxon>Liliopsida</taxon>
        <taxon>Poales</taxon>
        <taxon>Poaceae</taxon>
        <taxon>PACMAD clade</taxon>
        <taxon>Arundinoideae</taxon>
        <taxon>Arundineae</taxon>
        <taxon>Arundo</taxon>
    </lineage>
</organism>
<dbReference type="EMBL" id="GBRH01159514">
    <property type="protein sequence ID" value="JAE38382.1"/>
    <property type="molecule type" value="Transcribed_RNA"/>
</dbReference>
<dbReference type="AlphaFoldDB" id="A0A0A9HNS0"/>
<reference evidence="1" key="2">
    <citation type="journal article" date="2015" name="Data Brief">
        <title>Shoot transcriptome of the giant reed, Arundo donax.</title>
        <authorList>
            <person name="Barrero R.A."/>
            <person name="Guerrero F.D."/>
            <person name="Moolhuijzen P."/>
            <person name="Goolsby J.A."/>
            <person name="Tidwell J."/>
            <person name="Bellgard S.E."/>
            <person name="Bellgard M.I."/>
        </authorList>
    </citation>
    <scope>NUCLEOTIDE SEQUENCE</scope>
    <source>
        <tissue evidence="1">Shoot tissue taken approximately 20 cm above the soil surface</tissue>
    </source>
</reference>
<accession>A0A0A9HNS0</accession>
<name>A0A0A9HNS0_ARUDO</name>
<proteinExistence type="predicted"/>
<protein>
    <submittedName>
        <fullName evidence="1">Uncharacterized protein</fullName>
    </submittedName>
</protein>